<dbReference type="Proteomes" id="UP001055025">
    <property type="component" value="Unassembled WGS sequence"/>
</dbReference>
<evidence type="ECO:0000313" key="2">
    <source>
        <dbReference type="Proteomes" id="UP001055025"/>
    </source>
</evidence>
<dbReference type="RefSeq" id="WP_135977983.1">
    <property type="nucleotide sequence ID" value="NZ_BQKC01000001.1"/>
</dbReference>
<keyword evidence="2" id="KW-1185">Reference proteome</keyword>
<gene>
    <name evidence="1" type="ORF">ATOP_01350</name>
</gene>
<comment type="caution">
    <text evidence="1">The sequence shown here is derived from an EMBL/GenBank/DDBJ whole genome shotgun (WGS) entry which is preliminary data.</text>
</comment>
<accession>A0AAV5B1V4</accession>
<dbReference type="EMBL" id="BQKC01000001">
    <property type="protein sequence ID" value="GJM54480.1"/>
    <property type="molecule type" value="Genomic_DNA"/>
</dbReference>
<proteinExistence type="predicted"/>
<protein>
    <recommendedName>
        <fullName evidence="3">CYTH domain-containing protein</fullName>
    </recommendedName>
</protein>
<sequence length="198" mass="22285">MTVPTTTIIDQTIPQKTLNQLKGLIGQQLVACCHDRLLYNPISYRGTEVQIGAERWLIVTELETIDYLGSREEVSRLFAFDLTADEANDLDGAFDVRMTIGKPINDIVAVTDIVKYYDHETLTWESRHTQALAFLTDGKQIALERADRFEEGVAVLQSPNVLDRLTPLSNELFETSPGCRLEGTRILTSLTEEQRALD</sequence>
<organism evidence="1 2">
    <name type="scientific">Granulimonas faecalis</name>
    <dbReference type="NCBI Taxonomy" id="2894155"/>
    <lineage>
        <taxon>Bacteria</taxon>
        <taxon>Bacillati</taxon>
        <taxon>Actinomycetota</taxon>
        <taxon>Coriobacteriia</taxon>
        <taxon>Coriobacteriales</taxon>
        <taxon>Kribbibacteriaceae</taxon>
        <taxon>Granulimonas</taxon>
    </lineage>
</organism>
<reference evidence="1" key="1">
    <citation type="journal article" date="2022" name="Int. J. Syst. Evol. Microbiol.">
        <title>Granulimonas faecalis gen. nov., sp. nov., and Leptogranulimonas caecicola gen. nov., sp. nov., novel lactate-producing Atopobiaceae bacteria isolated from mouse intestines, and an emended description of the family Atopobiaceae.</title>
        <authorList>
            <person name="Morinaga K."/>
            <person name="Kusada H."/>
            <person name="Sakamoto S."/>
            <person name="Murakami T."/>
            <person name="Toyoda A."/>
            <person name="Mori H."/>
            <person name="Meng X.Y."/>
            <person name="Takashino M."/>
            <person name="Murotomi K."/>
            <person name="Tamaki H."/>
        </authorList>
    </citation>
    <scope>NUCLEOTIDE SEQUENCE</scope>
    <source>
        <strain evidence="1">OPF53</strain>
    </source>
</reference>
<evidence type="ECO:0008006" key="3">
    <source>
        <dbReference type="Google" id="ProtNLM"/>
    </source>
</evidence>
<dbReference type="AlphaFoldDB" id="A0AAV5B1V4"/>
<name>A0AAV5B1V4_9ACTN</name>
<evidence type="ECO:0000313" key="1">
    <source>
        <dbReference type="EMBL" id="GJM54480.1"/>
    </source>
</evidence>